<feature type="binding site" evidence="17">
    <location>
        <begin position="298"/>
        <end position="304"/>
    </location>
    <ligand>
        <name>NADP(+)</name>
        <dbReference type="ChEBI" id="CHEBI:58349"/>
    </ligand>
</feature>
<keyword evidence="8 15" id="KW-0378">Hydrolase</keyword>
<dbReference type="InterPro" id="IPR016192">
    <property type="entry name" value="APOBEC/CMP_deaminase_Zn-bd"/>
</dbReference>
<feature type="binding site" evidence="17">
    <location>
        <position position="206"/>
    </location>
    <ligand>
        <name>substrate</name>
    </ligand>
</feature>
<keyword evidence="12" id="KW-0511">Multifunctional enzyme</keyword>
<evidence type="ECO:0000256" key="15">
    <source>
        <dbReference type="PIRNR" id="PIRNR006769"/>
    </source>
</evidence>
<dbReference type="GO" id="GO:0008703">
    <property type="term" value="F:5-amino-6-(5-phosphoribosylamino)uracil reductase activity"/>
    <property type="evidence" value="ECO:0007669"/>
    <property type="project" value="UniProtKB-EC"/>
</dbReference>
<dbReference type="GO" id="GO:0008835">
    <property type="term" value="F:diaminohydroxyphosphoribosylaminopyrimidine deaminase activity"/>
    <property type="evidence" value="ECO:0007669"/>
    <property type="project" value="UniProtKB-EC"/>
</dbReference>
<dbReference type="RefSeq" id="WP_012283197.1">
    <property type="nucleotide sequence ID" value="NC_010337.2"/>
</dbReference>
<keyword evidence="10 15" id="KW-0521">NADP</keyword>
<feature type="binding site" evidence="17">
    <location>
        <position position="156"/>
    </location>
    <ligand>
        <name>NADP(+)</name>
        <dbReference type="ChEBI" id="CHEBI:58349"/>
    </ligand>
</feature>
<dbReference type="EC" id="1.1.1.193" evidence="15"/>
<evidence type="ECO:0000256" key="9">
    <source>
        <dbReference type="ARBA" id="ARBA00022833"/>
    </source>
</evidence>
<evidence type="ECO:0000256" key="14">
    <source>
        <dbReference type="ARBA" id="ARBA00049886"/>
    </source>
</evidence>
<evidence type="ECO:0000256" key="8">
    <source>
        <dbReference type="ARBA" id="ARBA00022801"/>
    </source>
</evidence>
<dbReference type="InterPro" id="IPR016193">
    <property type="entry name" value="Cytidine_deaminase-like"/>
</dbReference>
<feature type="domain" description="CMP/dCMP-type deaminase" evidence="19">
    <location>
        <begin position="3"/>
        <end position="125"/>
    </location>
</feature>
<reference evidence="20 21" key="1">
    <citation type="journal article" date="2008" name="J. Bacteriol.">
        <title>The genome of Heliobacterium modesticaldum, a phototrophic representative of the Firmicutes containing the simplest photosynthetic apparatus.</title>
        <authorList>
            <person name="Sattley W.M."/>
            <person name="Madigan M.T."/>
            <person name="Swingley W.D."/>
            <person name="Cheung P.C."/>
            <person name="Clocksin K.M."/>
            <person name="Conrad A.L."/>
            <person name="Dejesa L.C."/>
            <person name="Honchak B.M."/>
            <person name="Jung D.O."/>
            <person name="Karbach L.E."/>
            <person name="Kurdoglu A."/>
            <person name="Lahiri S."/>
            <person name="Mastrian S.D."/>
            <person name="Page L.E."/>
            <person name="Taylor H.L."/>
            <person name="Wang Z.T."/>
            <person name="Raymond J."/>
            <person name="Chen M."/>
            <person name="Blankenship R.E."/>
            <person name="Touchman J.W."/>
        </authorList>
    </citation>
    <scope>NUCLEOTIDE SEQUENCE [LARGE SCALE GENOMIC DNA]</scope>
    <source>
        <strain evidence="21">ATCC 51547 / Ice1</strain>
    </source>
</reference>
<dbReference type="Proteomes" id="UP000008550">
    <property type="component" value="Chromosome"/>
</dbReference>
<name>B0TGT6_HELMI</name>
<dbReference type="CDD" id="cd01284">
    <property type="entry name" value="Riboflavin_deaminase-reductase"/>
    <property type="match status" value="1"/>
</dbReference>
<dbReference type="Gene3D" id="3.40.430.10">
    <property type="entry name" value="Dihydrofolate Reductase, subunit A"/>
    <property type="match status" value="1"/>
</dbReference>
<dbReference type="EC" id="3.5.4.26" evidence="15"/>
<comment type="pathway">
    <text evidence="3 15">Cofactor biosynthesis; riboflavin biosynthesis; 5-amino-6-(D-ribitylamino)uracil from GTP: step 3/4.</text>
</comment>
<dbReference type="eggNOG" id="COG1985">
    <property type="taxonomic scope" value="Bacteria"/>
</dbReference>
<evidence type="ECO:0000256" key="18">
    <source>
        <dbReference type="PIRSR" id="PIRSR006769-3"/>
    </source>
</evidence>
<comment type="function">
    <text evidence="1 15">Converts 2,5-diamino-6-(ribosylamino)-4(3h)-pyrimidinone 5'-phosphate into 5-amino-6-(ribosylamino)-2,4(1h,3h)-pyrimidinedione 5'-phosphate.</text>
</comment>
<evidence type="ECO:0000256" key="11">
    <source>
        <dbReference type="ARBA" id="ARBA00023002"/>
    </source>
</evidence>
<evidence type="ECO:0000256" key="7">
    <source>
        <dbReference type="ARBA" id="ARBA00022723"/>
    </source>
</evidence>
<dbReference type="STRING" id="498761.HM1_2141"/>
<feature type="binding site" evidence="17">
    <location>
        <position position="202"/>
    </location>
    <ligand>
        <name>NADP(+)</name>
        <dbReference type="ChEBI" id="CHEBI:58349"/>
    </ligand>
</feature>
<dbReference type="PIRSF" id="PIRSF006769">
    <property type="entry name" value="RibD"/>
    <property type="match status" value="1"/>
</dbReference>
<comment type="catalytic activity">
    <reaction evidence="13 15">
        <text>5-amino-6-(5-phospho-D-ribitylamino)uracil + NADP(+) = 5-amino-6-(5-phospho-D-ribosylamino)uracil + NADPH + H(+)</text>
        <dbReference type="Rhea" id="RHEA:17845"/>
        <dbReference type="ChEBI" id="CHEBI:15378"/>
        <dbReference type="ChEBI" id="CHEBI:57783"/>
        <dbReference type="ChEBI" id="CHEBI:58349"/>
        <dbReference type="ChEBI" id="CHEBI:58421"/>
        <dbReference type="ChEBI" id="CHEBI:58453"/>
        <dbReference type="EC" id="1.1.1.193"/>
    </reaction>
</comment>
<dbReference type="InterPro" id="IPR011549">
    <property type="entry name" value="RibD_C"/>
</dbReference>
<dbReference type="NCBIfam" id="TIGR00326">
    <property type="entry name" value="eubact_ribD"/>
    <property type="match status" value="1"/>
</dbReference>
<evidence type="ECO:0000259" key="19">
    <source>
        <dbReference type="PROSITE" id="PS51747"/>
    </source>
</evidence>
<evidence type="ECO:0000256" key="12">
    <source>
        <dbReference type="ARBA" id="ARBA00023268"/>
    </source>
</evidence>
<dbReference type="InterPro" id="IPR050765">
    <property type="entry name" value="Riboflavin_Biosynth_HTPR"/>
</dbReference>
<feature type="binding site" evidence="18">
    <location>
        <position position="52"/>
    </location>
    <ligand>
        <name>Zn(2+)</name>
        <dbReference type="ChEBI" id="CHEBI:29105"/>
        <note>catalytic</note>
    </ligand>
</feature>
<evidence type="ECO:0000256" key="6">
    <source>
        <dbReference type="ARBA" id="ARBA00022619"/>
    </source>
</evidence>
<comment type="cofactor">
    <cofactor evidence="15 18">
        <name>Zn(2+)</name>
        <dbReference type="ChEBI" id="CHEBI:29105"/>
    </cofactor>
    <text evidence="15 18">Binds 1 zinc ion.</text>
</comment>
<feature type="binding site" evidence="17">
    <location>
        <position position="296"/>
    </location>
    <ligand>
        <name>substrate</name>
    </ligand>
</feature>
<dbReference type="UniPathway" id="UPA00275">
    <property type="reaction ID" value="UER00401"/>
</dbReference>
<feature type="binding site" evidence="18">
    <location>
        <position position="77"/>
    </location>
    <ligand>
        <name>Zn(2+)</name>
        <dbReference type="ChEBI" id="CHEBI:29105"/>
        <note>catalytic</note>
    </ligand>
</feature>
<evidence type="ECO:0000256" key="13">
    <source>
        <dbReference type="ARBA" id="ARBA00049861"/>
    </source>
</evidence>
<dbReference type="SUPFAM" id="SSF53597">
    <property type="entry name" value="Dihydrofolate reductase-like"/>
    <property type="match status" value="1"/>
</dbReference>
<dbReference type="SUPFAM" id="SSF53927">
    <property type="entry name" value="Cytidine deaminase-like"/>
    <property type="match status" value="1"/>
</dbReference>
<keyword evidence="21" id="KW-1185">Reference proteome</keyword>
<dbReference type="InterPro" id="IPR002734">
    <property type="entry name" value="RibDG_C"/>
</dbReference>
<comment type="catalytic activity">
    <reaction evidence="14 15">
        <text>2,5-diamino-6-hydroxy-4-(5-phosphoribosylamino)-pyrimidine + H2O + H(+) = 5-amino-6-(5-phospho-D-ribosylamino)uracil + NH4(+)</text>
        <dbReference type="Rhea" id="RHEA:21868"/>
        <dbReference type="ChEBI" id="CHEBI:15377"/>
        <dbReference type="ChEBI" id="CHEBI:15378"/>
        <dbReference type="ChEBI" id="CHEBI:28938"/>
        <dbReference type="ChEBI" id="CHEBI:58453"/>
        <dbReference type="ChEBI" id="CHEBI:58614"/>
        <dbReference type="EC" id="3.5.4.26"/>
    </reaction>
</comment>
<protein>
    <recommendedName>
        <fullName evidence="15">Riboflavin biosynthesis protein RibD</fullName>
    </recommendedName>
    <domain>
        <recommendedName>
            <fullName evidence="15">Diaminohydroxyphosphoribosylaminopyrimidine deaminase</fullName>
            <shortName evidence="15">DRAP deaminase</shortName>
            <ecNumber evidence="15">3.5.4.26</ecNumber>
        </recommendedName>
        <alternativeName>
            <fullName evidence="15">Riboflavin-specific deaminase</fullName>
        </alternativeName>
    </domain>
    <domain>
        <recommendedName>
            <fullName evidence="15">5-amino-6-(5-phosphoribosylamino)uracil reductase</fullName>
            <ecNumber evidence="15">1.1.1.193</ecNumber>
        </recommendedName>
        <alternativeName>
            <fullName evidence="15">HTP reductase</fullName>
        </alternativeName>
    </domain>
</protein>
<evidence type="ECO:0000256" key="17">
    <source>
        <dbReference type="PIRSR" id="PIRSR006769-2"/>
    </source>
</evidence>
<evidence type="ECO:0000256" key="2">
    <source>
        <dbReference type="ARBA" id="ARBA00004882"/>
    </source>
</evidence>
<evidence type="ECO:0000256" key="3">
    <source>
        <dbReference type="ARBA" id="ARBA00004910"/>
    </source>
</evidence>
<gene>
    <name evidence="20" type="primary">ribD</name>
    <name evidence="20" type="ORF">HM1_2141</name>
</gene>
<dbReference type="PANTHER" id="PTHR38011:SF7">
    <property type="entry name" value="2,5-DIAMINO-6-RIBOSYLAMINO-4(3H)-PYRIMIDINONE 5'-PHOSPHATE REDUCTASE"/>
    <property type="match status" value="1"/>
</dbReference>
<dbReference type="eggNOG" id="COG0117">
    <property type="taxonomic scope" value="Bacteria"/>
</dbReference>
<evidence type="ECO:0000256" key="5">
    <source>
        <dbReference type="ARBA" id="ARBA00007417"/>
    </source>
</evidence>
<dbReference type="InterPro" id="IPR024072">
    <property type="entry name" value="DHFR-like_dom_sf"/>
</dbReference>
<keyword evidence="11 15" id="KW-0560">Oxidoreductase</keyword>
<accession>B0TGT6</accession>
<dbReference type="AlphaFoldDB" id="B0TGT6"/>
<dbReference type="InterPro" id="IPR004794">
    <property type="entry name" value="Eubact_RibD"/>
</dbReference>
<dbReference type="PANTHER" id="PTHR38011">
    <property type="entry name" value="DIHYDROFOLATE REDUCTASE FAMILY PROTEIN (AFU_ORTHOLOGUE AFUA_8G06820)"/>
    <property type="match status" value="1"/>
</dbReference>
<keyword evidence="9 15" id="KW-0862">Zinc</keyword>
<dbReference type="HOGENOM" id="CLU_036590_1_2_9"/>
<dbReference type="Gene3D" id="3.40.140.10">
    <property type="entry name" value="Cytidine Deaminase, domain 2"/>
    <property type="match status" value="1"/>
</dbReference>
<evidence type="ECO:0000313" key="20">
    <source>
        <dbReference type="EMBL" id="ABZ84697.1"/>
    </source>
</evidence>
<evidence type="ECO:0000313" key="21">
    <source>
        <dbReference type="Proteomes" id="UP000008550"/>
    </source>
</evidence>
<comment type="pathway">
    <text evidence="2 15">Cofactor biosynthesis; riboflavin biosynthesis; 5-amino-6-(D-ribitylamino)uracil from GTP: step 2/4.</text>
</comment>
<feature type="binding site" evidence="17">
    <location>
        <position position="172"/>
    </location>
    <ligand>
        <name>NADP(+)</name>
        <dbReference type="ChEBI" id="CHEBI:58349"/>
    </ligand>
</feature>
<feature type="active site" description="Proton donor" evidence="16">
    <location>
        <position position="54"/>
    </location>
</feature>
<dbReference type="Pfam" id="PF01872">
    <property type="entry name" value="RibD_C"/>
    <property type="match status" value="1"/>
</dbReference>
<evidence type="ECO:0000256" key="4">
    <source>
        <dbReference type="ARBA" id="ARBA00005259"/>
    </source>
</evidence>
<dbReference type="Pfam" id="PF00383">
    <property type="entry name" value="dCMP_cyt_deam_1"/>
    <property type="match status" value="1"/>
</dbReference>
<feature type="binding site" evidence="17">
    <location>
        <position position="225"/>
    </location>
    <ligand>
        <name>NADP(+)</name>
        <dbReference type="ChEBI" id="CHEBI:58349"/>
    </ligand>
</feature>
<dbReference type="KEGG" id="hmo:HM1_2141"/>
<dbReference type="GO" id="GO:0009231">
    <property type="term" value="P:riboflavin biosynthetic process"/>
    <property type="evidence" value="ECO:0007669"/>
    <property type="project" value="UniProtKB-UniPathway"/>
</dbReference>
<dbReference type="PROSITE" id="PS51747">
    <property type="entry name" value="CYT_DCMP_DEAMINASES_2"/>
    <property type="match status" value="1"/>
</dbReference>
<evidence type="ECO:0000256" key="10">
    <source>
        <dbReference type="ARBA" id="ARBA00022857"/>
    </source>
</evidence>
<dbReference type="GO" id="GO:0008270">
    <property type="term" value="F:zinc ion binding"/>
    <property type="evidence" value="ECO:0007669"/>
    <property type="project" value="InterPro"/>
</dbReference>
<keyword evidence="7 15" id="KW-0479">Metal-binding</keyword>
<feature type="binding site" evidence="18">
    <location>
        <position position="86"/>
    </location>
    <ligand>
        <name>Zn(2+)</name>
        <dbReference type="ChEBI" id="CHEBI:29105"/>
        <note>catalytic</note>
    </ligand>
</feature>
<keyword evidence="6 15" id="KW-0686">Riboflavin biosynthesis</keyword>
<feature type="binding site" evidence="17">
    <location>
        <position position="198"/>
    </location>
    <ligand>
        <name>NADP(+)</name>
        <dbReference type="ChEBI" id="CHEBI:58349"/>
    </ligand>
</feature>
<sequence length="374" mass="39523">MIPEDFSFMDRALELAALALGRTSPNPVVGAVVVKDGRVIGEGYHRKAGTPHAEVHALRQAGEAACGGTLYVTLEPCNHHGRTPPCTEAIIAAKISRVVAAVADPNPQVAGQGFARLREAGIEVDVGVMADAAITINQPFFTWVTRKRPWVLLKWAMTADGKIATASGDSRWVSSPASRRKVHQWRNRLDAILVGIGTVLADDPQLTVRLAEKDCRNPIRIIVDSKARTPLTAKVLSAEAKTIIAVTEAAPAEQVAALEQAGATVLRCPADAGGCVDLSYLLHRLACDNVTSLLVEGGARIHGAFLDGNLADRAAIFLAPKIVGGEGAPSPVGGTGAALMAKARRLQRCVMTSVGDDWLLEGVLQEVRPCLPES</sequence>
<comment type="similarity">
    <text evidence="5 15">In the C-terminal section; belongs to the HTP reductase family.</text>
</comment>
<feature type="binding site" evidence="17">
    <location>
        <position position="170"/>
    </location>
    <ligand>
        <name>substrate</name>
    </ligand>
</feature>
<comment type="similarity">
    <text evidence="4 15">In the N-terminal section; belongs to the cytidine and deoxycytidylate deaminase family.</text>
</comment>
<dbReference type="NCBIfam" id="TIGR00227">
    <property type="entry name" value="ribD_Cterm"/>
    <property type="match status" value="1"/>
</dbReference>
<feature type="binding site" evidence="17">
    <location>
        <position position="186"/>
    </location>
    <ligand>
        <name>substrate</name>
    </ligand>
</feature>
<organism evidence="20 21">
    <name type="scientific">Heliobacterium modesticaldum (strain ATCC 51547 / Ice1)</name>
    <dbReference type="NCBI Taxonomy" id="498761"/>
    <lineage>
        <taxon>Bacteria</taxon>
        <taxon>Bacillati</taxon>
        <taxon>Bacillota</taxon>
        <taxon>Clostridia</taxon>
        <taxon>Eubacteriales</taxon>
        <taxon>Heliobacteriaceae</taxon>
        <taxon>Heliomicrobium</taxon>
    </lineage>
</organism>
<evidence type="ECO:0000256" key="16">
    <source>
        <dbReference type="PIRSR" id="PIRSR006769-1"/>
    </source>
</evidence>
<dbReference type="FunFam" id="3.40.140.10:FF:000025">
    <property type="entry name" value="Riboflavin biosynthesis protein RibD"/>
    <property type="match status" value="1"/>
</dbReference>
<evidence type="ECO:0000256" key="1">
    <source>
        <dbReference type="ARBA" id="ARBA00002151"/>
    </source>
</evidence>
<dbReference type="GO" id="GO:0050661">
    <property type="term" value="F:NADP binding"/>
    <property type="evidence" value="ECO:0007669"/>
    <property type="project" value="InterPro"/>
</dbReference>
<proteinExistence type="inferred from homology"/>
<feature type="binding site" evidence="17">
    <location>
        <position position="209"/>
    </location>
    <ligand>
        <name>substrate</name>
    </ligand>
</feature>
<dbReference type="PROSITE" id="PS00903">
    <property type="entry name" value="CYT_DCMP_DEAMINASES_1"/>
    <property type="match status" value="1"/>
</dbReference>
<dbReference type="InterPro" id="IPR002125">
    <property type="entry name" value="CMP_dCMP_dom"/>
</dbReference>
<dbReference type="EMBL" id="CP000930">
    <property type="protein sequence ID" value="ABZ84697.1"/>
    <property type="molecule type" value="Genomic_DNA"/>
</dbReference>